<proteinExistence type="predicted"/>
<reference evidence="3 4" key="1">
    <citation type="journal article" date="2018" name="BMC Genomics">
        <title>The genome of Naegleria lovaniensis, the basis for a comparative approach to unravel pathogenicity factors of the human pathogenic amoeba N. fowleri.</title>
        <authorList>
            <person name="Liechti N."/>
            <person name="Schurch N."/>
            <person name="Bruggmann R."/>
            <person name="Wittwer M."/>
        </authorList>
    </citation>
    <scope>NUCLEOTIDE SEQUENCE [LARGE SCALE GENOMIC DNA]</scope>
    <source>
        <strain evidence="3 4">ATCC 30569</strain>
    </source>
</reference>
<dbReference type="AlphaFoldDB" id="A0AA88GWZ2"/>
<keyword evidence="4" id="KW-1185">Reference proteome</keyword>
<evidence type="ECO:0000313" key="3">
    <source>
        <dbReference type="EMBL" id="KAG2387253.1"/>
    </source>
</evidence>
<dbReference type="GeneID" id="68094041"/>
<name>A0AA88GWZ2_NAELO</name>
<keyword evidence="2" id="KW-1133">Transmembrane helix</keyword>
<feature type="compositionally biased region" description="Basic and acidic residues" evidence="1">
    <location>
        <begin position="144"/>
        <end position="165"/>
    </location>
</feature>
<gene>
    <name evidence="3" type="ORF">C9374_001585</name>
</gene>
<evidence type="ECO:0000256" key="1">
    <source>
        <dbReference type="SAM" id="MobiDB-lite"/>
    </source>
</evidence>
<accession>A0AA88GWZ2</accession>
<feature type="transmembrane region" description="Helical" evidence="2">
    <location>
        <begin position="53"/>
        <end position="72"/>
    </location>
</feature>
<dbReference type="RefSeq" id="XP_044551245.1">
    <property type="nucleotide sequence ID" value="XM_044690908.1"/>
</dbReference>
<organism evidence="3 4">
    <name type="scientific">Naegleria lovaniensis</name>
    <name type="common">Amoeba</name>
    <dbReference type="NCBI Taxonomy" id="51637"/>
    <lineage>
        <taxon>Eukaryota</taxon>
        <taxon>Discoba</taxon>
        <taxon>Heterolobosea</taxon>
        <taxon>Tetramitia</taxon>
        <taxon>Eutetramitia</taxon>
        <taxon>Vahlkampfiidae</taxon>
        <taxon>Naegleria</taxon>
    </lineage>
</organism>
<dbReference type="Proteomes" id="UP000816034">
    <property type="component" value="Unassembled WGS sequence"/>
</dbReference>
<feature type="transmembrane region" description="Helical" evidence="2">
    <location>
        <begin position="21"/>
        <end position="47"/>
    </location>
</feature>
<feature type="region of interest" description="Disordered" evidence="1">
    <location>
        <begin position="141"/>
        <end position="165"/>
    </location>
</feature>
<keyword evidence="2" id="KW-0812">Transmembrane</keyword>
<evidence type="ECO:0000256" key="2">
    <source>
        <dbReference type="SAM" id="Phobius"/>
    </source>
</evidence>
<feature type="transmembrane region" description="Helical" evidence="2">
    <location>
        <begin position="79"/>
        <end position="101"/>
    </location>
</feature>
<dbReference type="EMBL" id="PYSW02000013">
    <property type="protein sequence ID" value="KAG2387253.1"/>
    <property type="molecule type" value="Genomic_DNA"/>
</dbReference>
<sequence>MIRHLQNINWKRFLLGTYDKANIVPGFLNLLTLCMIVLILTAISTAFTSEHQYSIPIWLMVVSGVSFVCAQYSLVSHALAFLIVFMLLNAACLGFICYQMYVINSTTLGVLFSFLGIGQLKAIEIWGLFWLEMKQERQQSGTNDEIHEVDPQDQHQILEDEEERI</sequence>
<keyword evidence="2" id="KW-0472">Membrane</keyword>
<comment type="caution">
    <text evidence="3">The sequence shown here is derived from an EMBL/GenBank/DDBJ whole genome shotgun (WGS) entry which is preliminary data.</text>
</comment>
<protein>
    <submittedName>
        <fullName evidence="3">Uncharacterized protein</fullName>
    </submittedName>
</protein>
<evidence type="ECO:0000313" key="4">
    <source>
        <dbReference type="Proteomes" id="UP000816034"/>
    </source>
</evidence>
<feature type="transmembrane region" description="Helical" evidence="2">
    <location>
        <begin position="107"/>
        <end position="131"/>
    </location>
</feature>